<name>A0A1F8GQG0_9BACT</name>
<accession>A0A1F8GQG0</accession>
<protein>
    <submittedName>
        <fullName evidence="2">Uncharacterized protein</fullName>
    </submittedName>
</protein>
<keyword evidence="1" id="KW-0472">Membrane</keyword>
<keyword evidence="1" id="KW-0812">Transmembrane</keyword>
<gene>
    <name evidence="2" type="ORF">A2941_01430</name>
</gene>
<organism evidence="2 3">
    <name type="scientific">Candidatus Yanofskybacteria bacterium RIFCSPLOWO2_01_FULL_49_17</name>
    <dbReference type="NCBI Taxonomy" id="1802700"/>
    <lineage>
        <taxon>Bacteria</taxon>
        <taxon>Candidatus Yanofskyibacteriota</taxon>
    </lineage>
</organism>
<feature type="transmembrane region" description="Helical" evidence="1">
    <location>
        <begin position="41"/>
        <end position="63"/>
    </location>
</feature>
<reference evidence="2 3" key="1">
    <citation type="journal article" date="2016" name="Nat. Commun.">
        <title>Thousands of microbial genomes shed light on interconnected biogeochemical processes in an aquifer system.</title>
        <authorList>
            <person name="Anantharaman K."/>
            <person name="Brown C.T."/>
            <person name="Hug L.A."/>
            <person name="Sharon I."/>
            <person name="Castelle C.J."/>
            <person name="Probst A.J."/>
            <person name="Thomas B.C."/>
            <person name="Singh A."/>
            <person name="Wilkins M.J."/>
            <person name="Karaoz U."/>
            <person name="Brodie E.L."/>
            <person name="Williams K.H."/>
            <person name="Hubbard S.S."/>
            <person name="Banfield J.F."/>
        </authorList>
    </citation>
    <scope>NUCLEOTIDE SEQUENCE [LARGE SCALE GENOMIC DNA]</scope>
</reference>
<proteinExistence type="predicted"/>
<dbReference type="EMBL" id="MGKO01000008">
    <property type="protein sequence ID" value="OGN27634.1"/>
    <property type="molecule type" value="Genomic_DNA"/>
</dbReference>
<sequence>MKITEFIRRIFYTFLDISGSLLGIFLIWLGFWMRNYSLPTLISWVVLVLGVCALAIHATHYIIARKRGSSYFHTTRR</sequence>
<feature type="transmembrane region" description="Helical" evidence="1">
    <location>
        <begin position="12"/>
        <end position="29"/>
    </location>
</feature>
<evidence type="ECO:0000313" key="3">
    <source>
        <dbReference type="Proteomes" id="UP000178444"/>
    </source>
</evidence>
<dbReference type="Proteomes" id="UP000178444">
    <property type="component" value="Unassembled WGS sequence"/>
</dbReference>
<evidence type="ECO:0000313" key="2">
    <source>
        <dbReference type="EMBL" id="OGN27634.1"/>
    </source>
</evidence>
<keyword evidence="1" id="KW-1133">Transmembrane helix</keyword>
<evidence type="ECO:0000256" key="1">
    <source>
        <dbReference type="SAM" id="Phobius"/>
    </source>
</evidence>
<dbReference type="AlphaFoldDB" id="A0A1F8GQG0"/>
<comment type="caution">
    <text evidence="2">The sequence shown here is derived from an EMBL/GenBank/DDBJ whole genome shotgun (WGS) entry which is preliminary data.</text>
</comment>